<evidence type="ECO:0000313" key="2">
    <source>
        <dbReference type="Proteomes" id="UP000030645"/>
    </source>
</evidence>
<protein>
    <submittedName>
        <fullName evidence="1">Uncharacterized protein</fullName>
    </submittedName>
</protein>
<dbReference type="KEGG" id="mnt:21410262"/>
<dbReference type="Proteomes" id="UP000030645">
    <property type="component" value="Unassembled WGS sequence"/>
</dbReference>
<dbReference type="OrthoDB" id="1179908at2759"/>
<evidence type="ECO:0000313" key="1">
    <source>
        <dbReference type="EMBL" id="EXB82476.1"/>
    </source>
</evidence>
<dbReference type="EMBL" id="KE344869">
    <property type="protein sequence ID" value="EXB82476.1"/>
    <property type="molecule type" value="Genomic_DNA"/>
</dbReference>
<gene>
    <name evidence="1" type="ORF">L484_027651</name>
</gene>
<accession>W9RMY2</accession>
<sequence>MAKASGSSFLKATKMAITQPKGDEASNRSMSSYYEGVLIDEVLETHDDYDKLAFPLKPVLDIIELIFGGATAEFPGVIQGLLSQEDGDDHKAVYSGPHDRLELPRVTTAISDMVKYNK</sequence>
<dbReference type="AlphaFoldDB" id="W9RMY2"/>
<name>W9RMY2_9ROSA</name>
<reference evidence="2" key="1">
    <citation type="submission" date="2013-01" db="EMBL/GenBank/DDBJ databases">
        <title>Draft Genome Sequence of a Mulberry Tree, Morus notabilis C.K. Schneid.</title>
        <authorList>
            <person name="He N."/>
            <person name="Zhao S."/>
        </authorList>
    </citation>
    <scope>NUCLEOTIDE SEQUENCE</scope>
</reference>
<keyword evidence="2" id="KW-1185">Reference proteome</keyword>
<organism evidence="1 2">
    <name type="scientific">Morus notabilis</name>
    <dbReference type="NCBI Taxonomy" id="981085"/>
    <lineage>
        <taxon>Eukaryota</taxon>
        <taxon>Viridiplantae</taxon>
        <taxon>Streptophyta</taxon>
        <taxon>Embryophyta</taxon>
        <taxon>Tracheophyta</taxon>
        <taxon>Spermatophyta</taxon>
        <taxon>Magnoliopsida</taxon>
        <taxon>eudicotyledons</taxon>
        <taxon>Gunneridae</taxon>
        <taxon>Pentapetalae</taxon>
        <taxon>rosids</taxon>
        <taxon>fabids</taxon>
        <taxon>Rosales</taxon>
        <taxon>Moraceae</taxon>
        <taxon>Moreae</taxon>
        <taxon>Morus</taxon>
    </lineage>
</organism>
<proteinExistence type="predicted"/>